<evidence type="ECO:0000256" key="1">
    <source>
        <dbReference type="ARBA" id="ARBA00004651"/>
    </source>
</evidence>
<protein>
    <submittedName>
        <fullName evidence="9">ABC transporter permease</fullName>
    </submittedName>
</protein>
<dbReference type="InterPro" id="IPR003838">
    <property type="entry name" value="ABC3_permease_C"/>
</dbReference>
<evidence type="ECO:0000256" key="5">
    <source>
        <dbReference type="ARBA" id="ARBA00023136"/>
    </source>
</evidence>
<evidence type="ECO:0000313" key="10">
    <source>
        <dbReference type="Proteomes" id="UP000283523"/>
    </source>
</evidence>
<dbReference type="PANTHER" id="PTHR30572:SF18">
    <property type="entry name" value="ABC-TYPE MACROLIDE FAMILY EXPORT SYSTEM PERMEASE COMPONENT 2"/>
    <property type="match status" value="1"/>
</dbReference>
<reference evidence="9 10" key="1">
    <citation type="submission" date="2018-08" db="EMBL/GenBank/DDBJ databases">
        <title>Fibrisoma montanum sp. nov., isolated from Danxia mountain soil.</title>
        <authorList>
            <person name="Huang Y."/>
        </authorList>
    </citation>
    <scope>NUCLEOTIDE SEQUENCE [LARGE SCALE GENOMIC DNA]</scope>
    <source>
        <strain evidence="9 10">HYT19</strain>
    </source>
</reference>
<feature type="transmembrane region" description="Helical" evidence="6">
    <location>
        <begin position="376"/>
        <end position="404"/>
    </location>
</feature>
<comment type="subcellular location">
    <subcellularLocation>
        <location evidence="1">Cell membrane</location>
        <topology evidence="1">Multi-pass membrane protein</topology>
    </subcellularLocation>
</comment>
<proteinExistence type="predicted"/>
<keyword evidence="2" id="KW-1003">Cell membrane</keyword>
<organism evidence="9 10">
    <name type="scientific">Fibrisoma montanum</name>
    <dbReference type="NCBI Taxonomy" id="2305895"/>
    <lineage>
        <taxon>Bacteria</taxon>
        <taxon>Pseudomonadati</taxon>
        <taxon>Bacteroidota</taxon>
        <taxon>Cytophagia</taxon>
        <taxon>Cytophagales</taxon>
        <taxon>Spirosomataceae</taxon>
        <taxon>Fibrisoma</taxon>
    </lineage>
</organism>
<accession>A0A418LVF4</accession>
<name>A0A418LVF4_9BACT</name>
<dbReference type="OrthoDB" id="5933722at2"/>
<feature type="transmembrane region" description="Helical" evidence="6">
    <location>
        <begin position="21"/>
        <end position="41"/>
    </location>
</feature>
<keyword evidence="10" id="KW-1185">Reference proteome</keyword>
<dbReference type="AlphaFoldDB" id="A0A418LVF4"/>
<dbReference type="EMBL" id="QXED01000022">
    <property type="protein sequence ID" value="RIV17231.1"/>
    <property type="molecule type" value="Genomic_DNA"/>
</dbReference>
<feature type="domain" description="ABC3 transporter permease C-terminal" evidence="7">
    <location>
        <begin position="289"/>
        <end position="401"/>
    </location>
</feature>
<keyword evidence="4 6" id="KW-1133">Transmembrane helix</keyword>
<dbReference type="PROSITE" id="PS51257">
    <property type="entry name" value="PROKAR_LIPOPROTEIN"/>
    <property type="match status" value="1"/>
</dbReference>
<evidence type="ECO:0000256" key="6">
    <source>
        <dbReference type="SAM" id="Phobius"/>
    </source>
</evidence>
<feature type="domain" description="MacB-like periplasmic core" evidence="8">
    <location>
        <begin position="20"/>
        <end position="239"/>
    </location>
</feature>
<comment type="caution">
    <text evidence="9">The sequence shown here is derived from an EMBL/GenBank/DDBJ whole genome shotgun (WGS) entry which is preliminary data.</text>
</comment>
<evidence type="ECO:0000256" key="2">
    <source>
        <dbReference type="ARBA" id="ARBA00022475"/>
    </source>
</evidence>
<evidence type="ECO:0000256" key="3">
    <source>
        <dbReference type="ARBA" id="ARBA00022692"/>
    </source>
</evidence>
<feature type="transmembrane region" description="Helical" evidence="6">
    <location>
        <begin position="343"/>
        <end position="364"/>
    </location>
</feature>
<evidence type="ECO:0000313" key="9">
    <source>
        <dbReference type="EMBL" id="RIV17231.1"/>
    </source>
</evidence>
<evidence type="ECO:0000256" key="4">
    <source>
        <dbReference type="ARBA" id="ARBA00022989"/>
    </source>
</evidence>
<dbReference type="GO" id="GO:0022857">
    <property type="term" value="F:transmembrane transporter activity"/>
    <property type="evidence" value="ECO:0007669"/>
    <property type="project" value="TreeGrafter"/>
</dbReference>
<dbReference type="InterPro" id="IPR025857">
    <property type="entry name" value="MacB_PCD"/>
</dbReference>
<feature type="transmembrane region" description="Helical" evidence="6">
    <location>
        <begin position="283"/>
        <end position="303"/>
    </location>
</feature>
<dbReference type="RefSeq" id="WP_119671977.1">
    <property type="nucleotide sequence ID" value="NZ_QXED01000022.1"/>
</dbReference>
<feature type="transmembrane region" description="Helical" evidence="6">
    <location>
        <begin position="732"/>
        <end position="751"/>
    </location>
</feature>
<dbReference type="Pfam" id="PF02687">
    <property type="entry name" value="FtsX"/>
    <property type="match status" value="2"/>
</dbReference>
<feature type="transmembrane region" description="Helical" evidence="6">
    <location>
        <begin position="680"/>
        <end position="704"/>
    </location>
</feature>
<keyword evidence="3 6" id="KW-0812">Transmembrane</keyword>
<dbReference type="Pfam" id="PF12704">
    <property type="entry name" value="MacB_PCD"/>
    <property type="match status" value="1"/>
</dbReference>
<dbReference type="GO" id="GO:0005886">
    <property type="term" value="C:plasma membrane"/>
    <property type="evidence" value="ECO:0007669"/>
    <property type="project" value="UniProtKB-SubCell"/>
</dbReference>
<keyword evidence="5 6" id="KW-0472">Membrane</keyword>
<evidence type="ECO:0000259" key="8">
    <source>
        <dbReference type="Pfam" id="PF12704"/>
    </source>
</evidence>
<feature type="transmembrane region" description="Helical" evidence="6">
    <location>
        <begin position="766"/>
        <end position="786"/>
    </location>
</feature>
<sequence length="803" mass="89534">MLRNYFKIAWRNLIRYKGYTFINIAGLSIGLACCLVIFLFVQDELSYDAFHAKANRIHRIVNHRTSDGREMDLARTPPPFGPTLRTTFPEVENMVRIFDFGSKELVAYEDKKFFEADIVLADSTFFDVFSFRLTRGNPAEVLRGPNSIVLSETMARKYFGNQDPVNKVLTIDNTYKFRVTGVMQDVPAQSHLNVNFVGSLGVLRDMVGAERMANWGWQQFFTYIVLPENYDPDKLNSKLPAFFAQHAGDEAGNDNYHLQALKDVHLRSTDIEYDLARKGDIRYVYAFAVVALFTLLIACFNFMNLSTARSARRAKEVGLRKAVGAERTQLIGQFLGESVLQTGLALVLAVALTLVAVPTINTWAGKSLSSSSVLTVPFILGLLATGLLVGLLAGSYPAFFLSAFRPIKVLKGDMKGSQGGAFLRKNLVVVQFTVSIILIIGAGIVFYQMRYIQQNNMGFTKEQLVMVPLRTADIAKNIETIKAELLKNPSITAATACYGVPGGRFAGDGINLPGKPKQFSTNMFLVDYDYIPTLDMTMVAGRNFSRSFGTDADQGFILNETAVNVLGWGKPADAIGKEILWPRWSPPTPSDTIKRGKVIGVVKDFNYKTVHQKIEPMVLHIVPSEYAYLVVRIRPEATTAALSVLQAKWQSLASDWPFEYTFLDEQFAEQYRSEQIFSKVFGLFTFLSIFITCLGLFGLAAFTAEQRTKEIGVRKVLGASVTNILVLLSKDFLKLVLIAIILASPVAWYAMNQWLQGFAYKIDIEWWMFVLAGVLATLVAILTVGFQSIKAALMNPVKSLRTE</sequence>
<dbReference type="InterPro" id="IPR050250">
    <property type="entry name" value="Macrolide_Exporter_MacB"/>
</dbReference>
<evidence type="ECO:0000259" key="7">
    <source>
        <dbReference type="Pfam" id="PF02687"/>
    </source>
</evidence>
<feature type="transmembrane region" description="Helical" evidence="6">
    <location>
        <begin position="425"/>
        <end position="447"/>
    </location>
</feature>
<dbReference type="Proteomes" id="UP000283523">
    <property type="component" value="Unassembled WGS sequence"/>
</dbReference>
<gene>
    <name evidence="9" type="ORF">DYU11_32725</name>
</gene>
<dbReference type="PANTHER" id="PTHR30572">
    <property type="entry name" value="MEMBRANE COMPONENT OF TRANSPORTER-RELATED"/>
    <property type="match status" value="1"/>
</dbReference>
<feature type="domain" description="ABC3 transporter permease C-terminal" evidence="7">
    <location>
        <begin position="683"/>
        <end position="796"/>
    </location>
</feature>